<evidence type="ECO:0000259" key="4">
    <source>
        <dbReference type="PROSITE" id="PS51831"/>
    </source>
</evidence>
<dbReference type="InterPro" id="IPR023023">
    <property type="entry name" value="dNTPase_2"/>
</dbReference>
<dbReference type="Pfam" id="PF01966">
    <property type="entry name" value="HD"/>
    <property type="match status" value="1"/>
</dbReference>
<dbReference type="SMART" id="SM00471">
    <property type="entry name" value="HDc"/>
    <property type="match status" value="1"/>
</dbReference>
<organism evidence="5 6">
    <name type="scientific">Solicola gregarius</name>
    <dbReference type="NCBI Taxonomy" id="2908642"/>
    <lineage>
        <taxon>Bacteria</taxon>
        <taxon>Bacillati</taxon>
        <taxon>Actinomycetota</taxon>
        <taxon>Actinomycetes</taxon>
        <taxon>Propionibacteriales</taxon>
        <taxon>Nocardioidaceae</taxon>
        <taxon>Solicola</taxon>
    </lineage>
</organism>
<dbReference type="InterPro" id="IPR003607">
    <property type="entry name" value="HD/PDEase_dom"/>
</dbReference>
<evidence type="ECO:0000256" key="3">
    <source>
        <dbReference type="SAM" id="MobiDB-lite"/>
    </source>
</evidence>
<dbReference type="InterPro" id="IPR006674">
    <property type="entry name" value="HD_domain"/>
</dbReference>
<dbReference type="GO" id="GO:0008832">
    <property type="term" value="F:dGTPase activity"/>
    <property type="evidence" value="ECO:0007669"/>
    <property type="project" value="TreeGrafter"/>
</dbReference>
<feature type="region of interest" description="Disordered" evidence="3">
    <location>
        <begin position="1"/>
        <end position="25"/>
    </location>
</feature>
<comment type="similarity">
    <text evidence="2">Belongs to the dGTPase family. Type 2 subfamily.</text>
</comment>
<dbReference type="Proteomes" id="UP001164390">
    <property type="component" value="Chromosome"/>
</dbReference>
<evidence type="ECO:0000256" key="2">
    <source>
        <dbReference type="HAMAP-Rule" id="MF_01212"/>
    </source>
</evidence>
<dbReference type="InterPro" id="IPR006675">
    <property type="entry name" value="HDIG_dom"/>
</dbReference>
<dbReference type="RefSeq" id="WP_271634511.1">
    <property type="nucleotide sequence ID" value="NZ_CP094970.1"/>
</dbReference>
<proteinExistence type="inferred from homology"/>
<dbReference type="PANTHER" id="PTHR11373:SF32">
    <property type="entry name" value="DEOXYGUANOSINETRIPHOSPHATE TRIPHOSPHOHYDROLASE"/>
    <property type="match status" value="1"/>
</dbReference>
<evidence type="ECO:0000256" key="1">
    <source>
        <dbReference type="ARBA" id="ARBA00022801"/>
    </source>
</evidence>
<accession>A0AA46TIV5</accession>
<keyword evidence="6" id="KW-1185">Reference proteome</keyword>
<dbReference type="NCBIfam" id="TIGR01353">
    <property type="entry name" value="dGTP_triPase"/>
    <property type="match status" value="1"/>
</dbReference>
<dbReference type="PANTHER" id="PTHR11373">
    <property type="entry name" value="DEOXYNUCLEOSIDE TRIPHOSPHATE TRIPHOSPHOHYDROLASE"/>
    <property type="match status" value="1"/>
</dbReference>
<protein>
    <recommendedName>
        <fullName evidence="2">Deoxyguanosinetriphosphate triphosphohydrolase-like protein</fullName>
    </recommendedName>
</protein>
<feature type="compositionally biased region" description="Basic and acidic residues" evidence="3">
    <location>
        <begin position="8"/>
        <end position="25"/>
    </location>
</feature>
<evidence type="ECO:0000313" key="6">
    <source>
        <dbReference type="Proteomes" id="UP001164390"/>
    </source>
</evidence>
<dbReference type="KEGG" id="sgrg:L0C25_01005"/>
<reference evidence="5" key="1">
    <citation type="submission" date="2022-01" db="EMBL/GenBank/DDBJ databases">
        <title>Nocardioidaceae gen. sp. A5X3R13.</title>
        <authorList>
            <person name="Lopez Marin M.A."/>
            <person name="Uhlik O."/>
        </authorList>
    </citation>
    <scope>NUCLEOTIDE SEQUENCE</scope>
    <source>
        <strain evidence="5">A5X3R13</strain>
    </source>
</reference>
<evidence type="ECO:0000313" key="5">
    <source>
        <dbReference type="EMBL" id="UYM05689.1"/>
    </source>
</evidence>
<dbReference type="AlphaFoldDB" id="A0AA46TIV5"/>
<dbReference type="InterPro" id="IPR026875">
    <property type="entry name" value="PHydrolase_assoc_dom"/>
</dbReference>
<dbReference type="Gene3D" id="1.10.3210.10">
    <property type="entry name" value="Hypothetical protein af1432"/>
    <property type="match status" value="1"/>
</dbReference>
<dbReference type="HAMAP" id="MF_01212">
    <property type="entry name" value="dGTPase_type2"/>
    <property type="match status" value="1"/>
</dbReference>
<dbReference type="CDD" id="cd00077">
    <property type="entry name" value="HDc"/>
    <property type="match status" value="1"/>
</dbReference>
<dbReference type="PROSITE" id="PS51831">
    <property type="entry name" value="HD"/>
    <property type="match status" value="1"/>
</dbReference>
<dbReference type="NCBIfam" id="TIGR00277">
    <property type="entry name" value="HDIG"/>
    <property type="match status" value="1"/>
</dbReference>
<dbReference type="InterPro" id="IPR006261">
    <property type="entry name" value="dGTPase"/>
</dbReference>
<feature type="domain" description="HD" evidence="4">
    <location>
        <begin position="61"/>
        <end position="221"/>
    </location>
</feature>
<dbReference type="GO" id="GO:0006203">
    <property type="term" value="P:dGTP catabolic process"/>
    <property type="evidence" value="ECO:0007669"/>
    <property type="project" value="TreeGrafter"/>
</dbReference>
<dbReference type="SUPFAM" id="SSF109604">
    <property type="entry name" value="HD-domain/PDEase-like"/>
    <property type="match status" value="1"/>
</dbReference>
<dbReference type="InterPro" id="IPR050135">
    <property type="entry name" value="dGTPase-like"/>
</dbReference>
<keyword evidence="1 2" id="KW-0378">Hydrolase</keyword>
<dbReference type="NCBIfam" id="NF002829">
    <property type="entry name" value="PRK03007.1"/>
    <property type="match status" value="1"/>
</dbReference>
<dbReference type="Pfam" id="PF13286">
    <property type="entry name" value="HD_assoc"/>
    <property type="match status" value="1"/>
</dbReference>
<sequence length="420" mass="45768">MTEPTYADEARERRVPEPTKRLDRTSFERDRARVLHSAALRRLAAKTQVVGPGTDDFVRNRLTHSLEVAQVARELGKSLGCDPDLVETAALAHDLGHPPFGHNGERALNEAASACGGFEGNAQTLRILARLEPKTFAPDGSSVGLNLTRASLDACVKYPWLRQNAPVPAGSHADGSPRLIRKFGAYDDDLGAFEWLRAGAEGDARCIEAQVMDLSDDIAYCVHDLEDAVVGGRLGLGQIDDDRGSVWDTARDWYVRDATDDSLDAGLARLREMPEWPSASYAGERGDLAVLKSLTSALIGRFAMSARSATRDLYGGSPLTRYAADLVVPSETRTEIAVLKSIVAHYVMRADDRITHLREQRALVQGLVDVARERGPVVLEPLFAADFDAAGDDTARLRVVVDQVASLTDDSALDWSKRLL</sequence>
<dbReference type="EMBL" id="CP094970">
    <property type="protein sequence ID" value="UYM05689.1"/>
    <property type="molecule type" value="Genomic_DNA"/>
</dbReference>
<gene>
    <name evidence="5" type="ORF">L0C25_01005</name>
</gene>
<name>A0AA46TIV5_9ACTN</name>